<reference evidence="1" key="1">
    <citation type="submission" date="2020-03" db="EMBL/GenBank/DDBJ databases">
        <title>The deep terrestrial virosphere.</title>
        <authorList>
            <person name="Holmfeldt K."/>
            <person name="Nilsson E."/>
            <person name="Simone D."/>
            <person name="Lopez-Fernandez M."/>
            <person name="Wu X."/>
            <person name="de Brujin I."/>
            <person name="Lundin D."/>
            <person name="Andersson A."/>
            <person name="Bertilsson S."/>
            <person name="Dopson M."/>
        </authorList>
    </citation>
    <scope>NUCLEOTIDE SEQUENCE</scope>
    <source>
        <strain evidence="1">MM171A00660</strain>
        <strain evidence="2">MM171B00538</strain>
    </source>
</reference>
<sequence length="88" mass="10216">MTLNMLSWKDYKEDGGELTYPQWIQCLIDSENLDRETGNYLLLSFSEGSVWLQPDKADTEKTIENSYGTWLESFDGFGRRSIALRGRK</sequence>
<dbReference type="EMBL" id="MT143684">
    <property type="protein sequence ID" value="QJB00201.1"/>
    <property type="molecule type" value="Genomic_DNA"/>
</dbReference>
<dbReference type="EMBL" id="MT143865">
    <property type="protein sequence ID" value="QJB03907.1"/>
    <property type="molecule type" value="Genomic_DNA"/>
</dbReference>
<gene>
    <name evidence="1" type="ORF">MM171A00660_0026</name>
    <name evidence="2" type="ORF">MM171B00538_0021</name>
</gene>
<organism evidence="1">
    <name type="scientific">viral metagenome</name>
    <dbReference type="NCBI Taxonomy" id="1070528"/>
    <lineage>
        <taxon>unclassified sequences</taxon>
        <taxon>metagenomes</taxon>
        <taxon>organismal metagenomes</taxon>
    </lineage>
</organism>
<accession>A0A6M3LXV9</accession>
<protein>
    <submittedName>
        <fullName evidence="1">Uncharacterized protein</fullName>
    </submittedName>
</protein>
<dbReference type="AlphaFoldDB" id="A0A6M3LXV9"/>
<proteinExistence type="predicted"/>
<evidence type="ECO:0000313" key="2">
    <source>
        <dbReference type="EMBL" id="QJB03907.1"/>
    </source>
</evidence>
<evidence type="ECO:0000313" key="1">
    <source>
        <dbReference type="EMBL" id="QJB00201.1"/>
    </source>
</evidence>
<name>A0A6M3LXV9_9ZZZZ</name>